<protein>
    <recommendedName>
        <fullName evidence="3">Endonuclease/exonuclease/phosphatase domain-containing protein</fullName>
    </recommendedName>
</protein>
<evidence type="ECO:0000256" key="1">
    <source>
        <dbReference type="SAM" id="MobiDB-lite"/>
    </source>
</evidence>
<sequence length="85" mass="9255">FNATRGFPVYQQLLRRLDDGHAEAARRRGRRPGATWGPTPGAPRVLRIDHALTESVHVDDARVVAIPGSDHSALLVDLSPKPGNK</sequence>
<dbReference type="EMBL" id="BARS01058735">
    <property type="protein sequence ID" value="GAG50744.1"/>
    <property type="molecule type" value="Genomic_DNA"/>
</dbReference>
<dbReference type="AlphaFoldDB" id="X0Y473"/>
<feature type="non-terminal residue" evidence="2">
    <location>
        <position position="85"/>
    </location>
</feature>
<reference evidence="2" key="1">
    <citation type="journal article" date="2014" name="Front. Microbiol.">
        <title>High frequency of phylogenetically diverse reductive dehalogenase-homologous genes in deep subseafloor sedimentary metagenomes.</title>
        <authorList>
            <person name="Kawai M."/>
            <person name="Futagami T."/>
            <person name="Toyoda A."/>
            <person name="Takaki Y."/>
            <person name="Nishi S."/>
            <person name="Hori S."/>
            <person name="Arai W."/>
            <person name="Tsubouchi T."/>
            <person name="Morono Y."/>
            <person name="Uchiyama I."/>
            <person name="Ito T."/>
            <person name="Fujiyama A."/>
            <person name="Inagaki F."/>
            <person name="Takami H."/>
        </authorList>
    </citation>
    <scope>NUCLEOTIDE SEQUENCE</scope>
    <source>
        <strain evidence="2">Expedition CK06-06</strain>
    </source>
</reference>
<comment type="caution">
    <text evidence="2">The sequence shown here is derived from an EMBL/GenBank/DDBJ whole genome shotgun (WGS) entry which is preliminary data.</text>
</comment>
<evidence type="ECO:0008006" key="3">
    <source>
        <dbReference type="Google" id="ProtNLM"/>
    </source>
</evidence>
<dbReference type="InterPro" id="IPR036691">
    <property type="entry name" value="Endo/exonu/phosph_ase_sf"/>
</dbReference>
<dbReference type="Gene3D" id="3.60.10.10">
    <property type="entry name" value="Endonuclease/exonuclease/phosphatase"/>
    <property type="match status" value="1"/>
</dbReference>
<organism evidence="2">
    <name type="scientific">marine sediment metagenome</name>
    <dbReference type="NCBI Taxonomy" id="412755"/>
    <lineage>
        <taxon>unclassified sequences</taxon>
        <taxon>metagenomes</taxon>
        <taxon>ecological metagenomes</taxon>
    </lineage>
</organism>
<accession>X0Y473</accession>
<feature type="region of interest" description="Disordered" evidence="1">
    <location>
        <begin position="20"/>
        <end position="42"/>
    </location>
</feature>
<gene>
    <name evidence="2" type="ORF">S01H1_85487</name>
</gene>
<evidence type="ECO:0000313" key="2">
    <source>
        <dbReference type="EMBL" id="GAG50744.1"/>
    </source>
</evidence>
<name>X0Y473_9ZZZZ</name>
<dbReference type="SUPFAM" id="SSF56219">
    <property type="entry name" value="DNase I-like"/>
    <property type="match status" value="1"/>
</dbReference>
<feature type="non-terminal residue" evidence="2">
    <location>
        <position position="1"/>
    </location>
</feature>
<proteinExistence type="predicted"/>
<feature type="compositionally biased region" description="Low complexity" evidence="1">
    <location>
        <begin position="32"/>
        <end position="42"/>
    </location>
</feature>